<name>A0ABP1E101_9APHY</name>
<organism evidence="10 11">
    <name type="scientific">Somion occarium</name>
    <dbReference type="NCBI Taxonomy" id="3059160"/>
    <lineage>
        <taxon>Eukaryota</taxon>
        <taxon>Fungi</taxon>
        <taxon>Dikarya</taxon>
        <taxon>Basidiomycota</taxon>
        <taxon>Agaricomycotina</taxon>
        <taxon>Agaricomycetes</taxon>
        <taxon>Polyporales</taxon>
        <taxon>Cerrenaceae</taxon>
        <taxon>Somion</taxon>
    </lineage>
</organism>
<keyword evidence="5 8" id="KW-0862">Zinc</keyword>
<dbReference type="Gene3D" id="1.10.1370.10">
    <property type="entry name" value="Neurolysin, domain 3"/>
    <property type="match status" value="1"/>
</dbReference>
<evidence type="ECO:0000256" key="7">
    <source>
        <dbReference type="ARBA" id="ARBA00025208"/>
    </source>
</evidence>
<accession>A0ABP1E101</accession>
<dbReference type="InterPro" id="IPR024080">
    <property type="entry name" value="Neurolysin/TOP_N"/>
</dbReference>
<dbReference type="SUPFAM" id="SSF55486">
    <property type="entry name" value="Metalloproteases ('zincins'), catalytic domain"/>
    <property type="match status" value="1"/>
</dbReference>
<dbReference type="InterPro" id="IPR024079">
    <property type="entry name" value="MetalloPept_cat_dom_sf"/>
</dbReference>
<comment type="similarity">
    <text evidence="1 8">Belongs to the peptidase M3 family.</text>
</comment>
<evidence type="ECO:0000256" key="8">
    <source>
        <dbReference type="RuleBase" id="RU003435"/>
    </source>
</evidence>
<feature type="domain" description="Peptidase M3A/M3B catalytic" evidence="9">
    <location>
        <begin position="123"/>
        <end position="568"/>
    </location>
</feature>
<dbReference type="InterPro" id="IPR001567">
    <property type="entry name" value="Pept_M3A_M3B_dom"/>
</dbReference>
<reference evidence="11" key="1">
    <citation type="submission" date="2024-04" db="EMBL/GenBank/DDBJ databases">
        <authorList>
            <person name="Shaw F."/>
            <person name="Minotto A."/>
        </authorList>
    </citation>
    <scope>NUCLEOTIDE SEQUENCE [LARGE SCALE GENOMIC DNA]</scope>
</reference>
<evidence type="ECO:0000256" key="6">
    <source>
        <dbReference type="ARBA" id="ARBA00023049"/>
    </source>
</evidence>
<dbReference type="Gene3D" id="3.40.390.10">
    <property type="entry name" value="Collagenase (Catalytic Domain)"/>
    <property type="match status" value="1"/>
</dbReference>
<dbReference type="InterPro" id="IPR024077">
    <property type="entry name" value="Neurolysin/TOP_dom2"/>
</dbReference>
<comment type="cofactor">
    <cofactor evidence="8">
        <name>Zn(2+)</name>
        <dbReference type="ChEBI" id="CHEBI:29105"/>
    </cofactor>
    <text evidence="8">Binds 1 zinc ion.</text>
</comment>
<dbReference type="EMBL" id="OZ037950">
    <property type="protein sequence ID" value="CAL1713197.1"/>
    <property type="molecule type" value="Genomic_DNA"/>
</dbReference>
<keyword evidence="11" id="KW-1185">Reference proteome</keyword>
<comment type="function">
    <text evidence="7">Cleaves proteins, imported into the mitochondrion, to their mature size. While most mitochondrial precursor proteins are processed to the mature form in one step by mitochondrial processing peptidase (MPP), the sequential cleavage by MIP of an octapeptide after initial processing by MPP is a required step for a subgroup of nuclear-encoded precursor proteins destined for the matrix or the inner membrane.</text>
</comment>
<dbReference type="InterPro" id="IPR045090">
    <property type="entry name" value="Pept_M3A_M3B"/>
</dbReference>
<evidence type="ECO:0000256" key="4">
    <source>
        <dbReference type="ARBA" id="ARBA00022801"/>
    </source>
</evidence>
<evidence type="ECO:0000313" key="11">
    <source>
        <dbReference type="Proteomes" id="UP001497453"/>
    </source>
</evidence>
<evidence type="ECO:0000256" key="5">
    <source>
        <dbReference type="ARBA" id="ARBA00022833"/>
    </source>
</evidence>
<dbReference type="Gene3D" id="1.20.1050.40">
    <property type="entry name" value="Endopeptidase. Chain P, domain 1"/>
    <property type="match status" value="1"/>
</dbReference>
<dbReference type="Pfam" id="PF01432">
    <property type="entry name" value="Peptidase_M3"/>
    <property type="match status" value="1"/>
</dbReference>
<dbReference type="CDD" id="cd06455">
    <property type="entry name" value="M3A_TOP"/>
    <property type="match status" value="1"/>
</dbReference>
<gene>
    <name evidence="10" type="ORF">GFSPODELE1_LOCUS9190</name>
</gene>
<proteinExistence type="inferred from homology"/>
<evidence type="ECO:0000256" key="1">
    <source>
        <dbReference type="ARBA" id="ARBA00006040"/>
    </source>
</evidence>
<sequence length="580" mass="66675">MRLDVFKAKQAAEKNIKDSGVKLNPEEERLVEKMILDGKRAGLALPEKEREELMKLQKEVSQASLEFSKNFNEEKAVITFTAEELEGVPADVVSGYTKRTDESGKEVFDVTYKTPDIFPIFKFAQNPETRRRAFEGYEDRLQINTPILDRILELRRKIAALLGYDTWADYRTEVKMVKNAKGVIDFLTDLETKLRPVGLKEREILLDMKKEELEQKGLPFDGEFYIWDYRYYDRKYIEKSLDLDDMLVKEYFPVAVVVPAILSIYQNLLGVKFVEHKGETWHPEVQQFSVWEKDAKDESGFVGYCYLDLFPRESKYSHAAVWGLLPGYARPDGKRSYPLAAMVANLAKPTPSKPALMRHDDVVTFFHEMGHVFHGLLSRTQFGRFHGTRVARDFVEAPSQMLENWCWEPKVLERMSSHYETQKPLSSELIEKIVKSRYVNVGLFYLRQLFFANYDINVHTAQESEDYTALWNTLREKISLVKGGKHTAGQGTFGHIAGGYDAGYYGYTYSLVFAADMYATVFKPDPLDPARGKLYRDKILLPGGSREDIDSLKDFLGRPPNSEAFIEEIFGTEGKKASNL</sequence>
<keyword evidence="6 8" id="KW-0482">Metalloprotease</keyword>
<dbReference type="Proteomes" id="UP001497453">
    <property type="component" value="Chromosome 7"/>
</dbReference>
<keyword evidence="2 8" id="KW-0645">Protease</keyword>
<keyword evidence="4 8" id="KW-0378">Hydrolase</keyword>
<keyword evidence="3 8" id="KW-0479">Metal-binding</keyword>
<evidence type="ECO:0000313" key="10">
    <source>
        <dbReference type="EMBL" id="CAL1713197.1"/>
    </source>
</evidence>
<dbReference type="PANTHER" id="PTHR11804:SF84">
    <property type="entry name" value="SACCHAROLYSIN"/>
    <property type="match status" value="1"/>
</dbReference>
<dbReference type="PANTHER" id="PTHR11804">
    <property type="entry name" value="PROTEASE M3 THIMET OLIGOPEPTIDASE-RELATED"/>
    <property type="match status" value="1"/>
</dbReference>
<protein>
    <recommendedName>
        <fullName evidence="9">Peptidase M3A/M3B catalytic domain-containing protein</fullName>
    </recommendedName>
</protein>
<evidence type="ECO:0000259" key="9">
    <source>
        <dbReference type="Pfam" id="PF01432"/>
    </source>
</evidence>
<evidence type="ECO:0000256" key="2">
    <source>
        <dbReference type="ARBA" id="ARBA00022670"/>
    </source>
</evidence>
<evidence type="ECO:0000256" key="3">
    <source>
        <dbReference type="ARBA" id="ARBA00022723"/>
    </source>
</evidence>